<accession>A0A1G2DYR3</accession>
<dbReference type="GO" id="GO:0009003">
    <property type="term" value="F:signal peptidase activity"/>
    <property type="evidence" value="ECO:0007669"/>
    <property type="project" value="UniProtKB-EC"/>
</dbReference>
<gene>
    <name evidence="8" type="ORF">A2175_00055</name>
</gene>
<evidence type="ECO:0000256" key="6">
    <source>
        <dbReference type="RuleBase" id="RU362042"/>
    </source>
</evidence>
<dbReference type="Pfam" id="PF10502">
    <property type="entry name" value="Peptidase_S26"/>
    <property type="match status" value="1"/>
</dbReference>
<dbReference type="PANTHER" id="PTHR43390:SF1">
    <property type="entry name" value="CHLOROPLAST PROCESSING PEPTIDASE"/>
    <property type="match status" value="1"/>
</dbReference>
<comment type="subcellular location">
    <subcellularLocation>
        <location evidence="6">Membrane</location>
        <topology evidence="6">Single-pass type II membrane protein</topology>
    </subcellularLocation>
</comment>
<protein>
    <recommendedName>
        <fullName evidence="3 6">Signal peptidase I</fullName>
        <ecNumber evidence="3 6">3.4.21.89</ecNumber>
    </recommendedName>
</protein>
<evidence type="ECO:0000256" key="2">
    <source>
        <dbReference type="ARBA" id="ARBA00009370"/>
    </source>
</evidence>
<dbReference type="GO" id="GO:0004252">
    <property type="term" value="F:serine-type endopeptidase activity"/>
    <property type="evidence" value="ECO:0007669"/>
    <property type="project" value="InterPro"/>
</dbReference>
<keyword evidence="6" id="KW-1133">Transmembrane helix</keyword>
<dbReference type="GO" id="GO:0016020">
    <property type="term" value="C:membrane"/>
    <property type="evidence" value="ECO:0007669"/>
    <property type="project" value="UniProtKB-SubCell"/>
</dbReference>
<proteinExistence type="inferred from homology"/>
<comment type="catalytic activity">
    <reaction evidence="1 6">
        <text>Cleavage of hydrophobic, N-terminal signal or leader sequences from secreted and periplasmic proteins.</text>
        <dbReference type="EC" id="3.4.21.89"/>
    </reaction>
</comment>
<evidence type="ECO:0000313" key="8">
    <source>
        <dbReference type="EMBL" id="OGZ18675.1"/>
    </source>
</evidence>
<organism evidence="8 9">
    <name type="scientific">Candidatus Nealsonbacteria bacterium RBG_13_42_11</name>
    <dbReference type="NCBI Taxonomy" id="1801663"/>
    <lineage>
        <taxon>Bacteria</taxon>
        <taxon>Candidatus Nealsoniibacteriota</taxon>
    </lineage>
</organism>
<dbReference type="SUPFAM" id="SSF51306">
    <property type="entry name" value="LexA/Signal peptidase"/>
    <property type="match status" value="1"/>
</dbReference>
<dbReference type="InterPro" id="IPR036286">
    <property type="entry name" value="LexA/Signal_pep-like_sf"/>
</dbReference>
<evidence type="ECO:0000256" key="1">
    <source>
        <dbReference type="ARBA" id="ARBA00000677"/>
    </source>
</evidence>
<dbReference type="AlphaFoldDB" id="A0A1G2DYR3"/>
<dbReference type="PANTHER" id="PTHR43390">
    <property type="entry name" value="SIGNAL PEPTIDASE I"/>
    <property type="match status" value="1"/>
</dbReference>
<evidence type="ECO:0000256" key="5">
    <source>
        <dbReference type="PIRSR" id="PIRSR600223-1"/>
    </source>
</evidence>
<evidence type="ECO:0000256" key="4">
    <source>
        <dbReference type="ARBA" id="ARBA00022801"/>
    </source>
</evidence>
<dbReference type="PROSITE" id="PS00760">
    <property type="entry name" value="SPASE_I_2"/>
    <property type="match status" value="1"/>
</dbReference>
<dbReference type="InterPro" id="IPR000223">
    <property type="entry name" value="Pept_S26A_signal_pept_1"/>
</dbReference>
<evidence type="ECO:0000256" key="3">
    <source>
        <dbReference type="ARBA" id="ARBA00013208"/>
    </source>
</evidence>
<keyword evidence="6" id="KW-0812">Transmembrane</keyword>
<dbReference type="PRINTS" id="PR00727">
    <property type="entry name" value="LEADERPTASE"/>
</dbReference>
<feature type="transmembrane region" description="Helical" evidence="6">
    <location>
        <begin position="6"/>
        <end position="29"/>
    </location>
</feature>
<dbReference type="PROSITE" id="PS00761">
    <property type="entry name" value="SPASE_I_3"/>
    <property type="match status" value="1"/>
</dbReference>
<dbReference type="Gene3D" id="2.10.109.10">
    <property type="entry name" value="Umud Fragment, subunit A"/>
    <property type="match status" value="1"/>
</dbReference>
<feature type="domain" description="Peptidase S26" evidence="7">
    <location>
        <begin position="9"/>
        <end position="167"/>
    </location>
</feature>
<feature type="active site" evidence="5">
    <location>
        <position position="39"/>
    </location>
</feature>
<reference evidence="8 9" key="1">
    <citation type="journal article" date="2016" name="Nat. Commun.">
        <title>Thousands of microbial genomes shed light on interconnected biogeochemical processes in an aquifer system.</title>
        <authorList>
            <person name="Anantharaman K."/>
            <person name="Brown C.T."/>
            <person name="Hug L.A."/>
            <person name="Sharon I."/>
            <person name="Castelle C.J."/>
            <person name="Probst A.J."/>
            <person name="Thomas B.C."/>
            <person name="Singh A."/>
            <person name="Wilkins M.J."/>
            <person name="Karaoz U."/>
            <person name="Brodie E.L."/>
            <person name="Williams K.H."/>
            <person name="Hubbard S.S."/>
            <person name="Banfield J.F."/>
        </authorList>
    </citation>
    <scope>NUCLEOTIDE SEQUENCE [LARGE SCALE GENOMIC DNA]</scope>
</reference>
<comment type="similarity">
    <text evidence="2 6">Belongs to the peptidase S26 family.</text>
</comment>
<keyword evidence="4 6" id="KW-0378">Hydrolase</keyword>
<keyword evidence="6" id="KW-0472">Membrane</keyword>
<dbReference type="EMBL" id="MHLY01000007">
    <property type="protein sequence ID" value="OGZ18675.1"/>
    <property type="molecule type" value="Genomic_DNA"/>
</dbReference>
<dbReference type="InterPro" id="IPR019758">
    <property type="entry name" value="Pept_S26A_signal_pept_1_CS"/>
</dbReference>
<sequence length="181" mass="20916">MKNFFSFVWEIVKIVVIALVIVIPIRYFLFQPFFVKGQSMEPNFENGDYLLIDEISYRLREPQRGEVIVFKYPNDTSQRYIKRIIGLPGETVEINNGQITVYSAEGNKFLDESGYLSQSEYTSGNLKMTLSEDEYFVLGDNRLASADSRRWGSLPEKDIIGRVFFRAFPFATLSCIEAPNY</sequence>
<keyword evidence="6" id="KW-0645">Protease</keyword>
<dbReference type="InterPro" id="IPR019533">
    <property type="entry name" value="Peptidase_S26"/>
</dbReference>
<evidence type="ECO:0000259" key="7">
    <source>
        <dbReference type="Pfam" id="PF10502"/>
    </source>
</evidence>
<dbReference type="EC" id="3.4.21.89" evidence="3 6"/>
<comment type="caution">
    <text evidence="8">The sequence shown here is derived from an EMBL/GenBank/DDBJ whole genome shotgun (WGS) entry which is preliminary data.</text>
</comment>
<evidence type="ECO:0000313" key="9">
    <source>
        <dbReference type="Proteomes" id="UP000176755"/>
    </source>
</evidence>
<feature type="active site" evidence="5">
    <location>
        <position position="82"/>
    </location>
</feature>
<dbReference type="CDD" id="cd06530">
    <property type="entry name" value="S26_SPase_I"/>
    <property type="match status" value="1"/>
</dbReference>
<dbReference type="NCBIfam" id="TIGR02227">
    <property type="entry name" value="sigpep_I_bact"/>
    <property type="match status" value="1"/>
</dbReference>
<name>A0A1G2DYR3_9BACT</name>
<dbReference type="STRING" id="1801663.A2175_00055"/>
<dbReference type="GO" id="GO:0006465">
    <property type="term" value="P:signal peptide processing"/>
    <property type="evidence" value="ECO:0007669"/>
    <property type="project" value="InterPro"/>
</dbReference>
<dbReference type="InterPro" id="IPR019757">
    <property type="entry name" value="Pept_S26A_signal_pept_1_Lys-AS"/>
</dbReference>
<dbReference type="Proteomes" id="UP000176755">
    <property type="component" value="Unassembled WGS sequence"/>
</dbReference>